<proteinExistence type="predicted"/>
<dbReference type="Pfam" id="PF23741">
    <property type="entry name" value="DUF7164"/>
    <property type="match status" value="1"/>
</dbReference>
<evidence type="ECO:0000313" key="3">
    <source>
        <dbReference type="Proteomes" id="UP000046395"/>
    </source>
</evidence>
<keyword evidence="3" id="KW-1185">Reference proteome</keyword>
<keyword evidence="1" id="KW-1133">Transmembrane helix</keyword>
<evidence type="ECO:0000259" key="2">
    <source>
        <dbReference type="Pfam" id="PF23741"/>
    </source>
</evidence>
<feature type="domain" description="DUF7164" evidence="2">
    <location>
        <begin position="75"/>
        <end position="418"/>
    </location>
</feature>
<dbReference type="Proteomes" id="UP000046395">
    <property type="component" value="Unassembled WGS sequence"/>
</dbReference>
<accession>A0A5S6PYI8</accession>
<dbReference type="AlphaFoldDB" id="A0A5S6PYI8"/>
<reference evidence="4" key="1">
    <citation type="submission" date="2019-12" db="UniProtKB">
        <authorList>
            <consortium name="WormBaseParasite"/>
        </authorList>
    </citation>
    <scope>IDENTIFICATION</scope>
</reference>
<dbReference type="WBParaSite" id="TMUE_0000000023.1">
    <property type="protein sequence ID" value="TMUE_0000000023.1"/>
    <property type="gene ID" value="WBGene00295971"/>
</dbReference>
<sequence>MPCIPTATKKQFACLLVLSTAAMCTLMWTERYANKEEGWLRGILPTLQGNICKADRRHQIAMLNQFKGIPMEYTGYRIGVLLTLPYRHNHYYIVQFMTFIYASWKFIQEHAFEQGFRVQSTKSGINLVDLLVFCEPAACPQLPNDCLSTMDPKREMERRLRKPGCYYQPTRQFNHSYPNVNSYAFVNERVFRKMLPCYDYFLRTDIDSFLSPTILNFQMPKRMKIITGKGGYCTPFSTARLHKVARRYGLTHRGVHCLGSTWLGESNVVARLAELTAQFTMRLFDNEFDTRRYPELLPYFTNNIEGTWPDWWRPVSSMYAQELVLNDQIEEITRDYIRGDLLDAESCLNSSILKHVHVHTWHSPCRFNKFAFIDPIIQNLTLNQHIQFWIPDVTPRLATCLSVSNYCTHVAWSGLALVLQKVAETWELKGTNF</sequence>
<protein>
    <submittedName>
        <fullName evidence="4">Hexosyltransferase</fullName>
    </submittedName>
</protein>
<keyword evidence="1" id="KW-0472">Membrane</keyword>
<name>A0A5S6PYI8_TRIMR</name>
<dbReference type="STRING" id="70415.A0A5S6PYI8"/>
<dbReference type="InterPro" id="IPR055588">
    <property type="entry name" value="DUF7164"/>
</dbReference>
<evidence type="ECO:0000313" key="4">
    <source>
        <dbReference type="WBParaSite" id="TMUE_0000000023.1"/>
    </source>
</evidence>
<keyword evidence="1" id="KW-0812">Transmembrane</keyword>
<organism evidence="3 4">
    <name type="scientific">Trichuris muris</name>
    <name type="common">Mouse whipworm</name>
    <dbReference type="NCBI Taxonomy" id="70415"/>
    <lineage>
        <taxon>Eukaryota</taxon>
        <taxon>Metazoa</taxon>
        <taxon>Ecdysozoa</taxon>
        <taxon>Nematoda</taxon>
        <taxon>Enoplea</taxon>
        <taxon>Dorylaimia</taxon>
        <taxon>Trichinellida</taxon>
        <taxon>Trichuridae</taxon>
        <taxon>Trichuris</taxon>
    </lineage>
</organism>
<feature type="transmembrane region" description="Helical" evidence="1">
    <location>
        <begin position="12"/>
        <end position="29"/>
    </location>
</feature>
<evidence type="ECO:0000256" key="1">
    <source>
        <dbReference type="SAM" id="Phobius"/>
    </source>
</evidence>